<evidence type="ECO:0000313" key="7">
    <source>
        <dbReference type="EMBL" id="ORZ37473.1"/>
    </source>
</evidence>
<comment type="caution">
    <text evidence="7">The sequence shown here is derived from an EMBL/GenBank/DDBJ whole genome shotgun (WGS) entry which is preliminary data.</text>
</comment>
<keyword evidence="2 6" id="KW-0812">Transmembrane</keyword>
<name>A0A1Y2HUV4_9FUNG</name>
<dbReference type="AlphaFoldDB" id="A0A1Y2HUV4"/>
<dbReference type="OrthoDB" id="5552071at2759"/>
<evidence type="ECO:0000256" key="6">
    <source>
        <dbReference type="SAM" id="Phobius"/>
    </source>
</evidence>
<evidence type="ECO:0000256" key="4">
    <source>
        <dbReference type="ARBA" id="ARBA00023136"/>
    </source>
</evidence>
<organism evidence="7 8">
    <name type="scientific">Catenaria anguillulae PL171</name>
    <dbReference type="NCBI Taxonomy" id="765915"/>
    <lineage>
        <taxon>Eukaryota</taxon>
        <taxon>Fungi</taxon>
        <taxon>Fungi incertae sedis</taxon>
        <taxon>Blastocladiomycota</taxon>
        <taxon>Blastocladiomycetes</taxon>
        <taxon>Blastocladiales</taxon>
        <taxon>Catenariaceae</taxon>
        <taxon>Catenaria</taxon>
    </lineage>
</organism>
<proteinExistence type="predicted"/>
<evidence type="ECO:0000256" key="5">
    <source>
        <dbReference type="SAM" id="MobiDB-lite"/>
    </source>
</evidence>
<feature type="transmembrane region" description="Helical" evidence="6">
    <location>
        <begin position="71"/>
        <end position="90"/>
    </location>
</feature>
<accession>A0A1Y2HUV4</accession>
<evidence type="ECO:0000313" key="8">
    <source>
        <dbReference type="Proteomes" id="UP000193411"/>
    </source>
</evidence>
<feature type="region of interest" description="Disordered" evidence="5">
    <location>
        <begin position="1"/>
        <end position="45"/>
    </location>
</feature>
<keyword evidence="3 6" id="KW-1133">Transmembrane helix</keyword>
<dbReference type="Proteomes" id="UP000193411">
    <property type="component" value="Unassembled WGS sequence"/>
</dbReference>
<evidence type="ECO:0000256" key="1">
    <source>
        <dbReference type="ARBA" id="ARBA00004141"/>
    </source>
</evidence>
<dbReference type="EMBL" id="MCFL01000012">
    <property type="protein sequence ID" value="ORZ37473.1"/>
    <property type="molecule type" value="Genomic_DNA"/>
</dbReference>
<feature type="compositionally biased region" description="Low complexity" evidence="5">
    <location>
        <begin position="19"/>
        <end position="30"/>
    </location>
</feature>
<feature type="transmembrane region" description="Helical" evidence="6">
    <location>
        <begin position="102"/>
        <end position="122"/>
    </location>
</feature>
<comment type="subcellular location">
    <subcellularLocation>
        <location evidence="1">Membrane</location>
        <topology evidence="1">Multi-pass membrane protein</topology>
    </subcellularLocation>
</comment>
<protein>
    <submittedName>
        <fullName evidence="7">Uncharacterized protein</fullName>
    </submittedName>
</protein>
<gene>
    <name evidence="7" type="ORF">BCR44DRAFT_1497943</name>
</gene>
<feature type="transmembrane region" description="Helical" evidence="6">
    <location>
        <begin position="128"/>
        <end position="147"/>
    </location>
</feature>
<dbReference type="Pfam" id="PF08507">
    <property type="entry name" value="COPI_assoc"/>
    <property type="match status" value="1"/>
</dbReference>
<keyword evidence="8" id="KW-1185">Reference proteome</keyword>
<evidence type="ECO:0000256" key="3">
    <source>
        <dbReference type="ARBA" id="ARBA00022989"/>
    </source>
</evidence>
<dbReference type="GO" id="GO:0016020">
    <property type="term" value="C:membrane"/>
    <property type="evidence" value="ECO:0007669"/>
    <property type="project" value="UniProtKB-SubCell"/>
</dbReference>
<dbReference type="InterPro" id="IPR013714">
    <property type="entry name" value="Golgi_TVP15"/>
</dbReference>
<sequence length="180" mass="19773">MTVPTNTYYPQPPPPNGAPAPTAATSFSASHNPMNTAHNPQSAADDSTVAWQQHEALSKIQDTLASDTANFSVTLINVYACVLGLSLLVIELKEIDQAIEYFLFLFTVKGADCFTLGCLIIDTQLFPLFTGMWLLAIGMAMFLVSFTRRVPYLTNFKDNWRVWNDSRTIGCEGLTGTKLA</sequence>
<reference evidence="7 8" key="1">
    <citation type="submission" date="2016-07" db="EMBL/GenBank/DDBJ databases">
        <title>Pervasive Adenine N6-methylation of Active Genes in Fungi.</title>
        <authorList>
            <consortium name="DOE Joint Genome Institute"/>
            <person name="Mondo S.J."/>
            <person name="Dannebaum R.O."/>
            <person name="Kuo R.C."/>
            <person name="Labutti K."/>
            <person name="Haridas S."/>
            <person name="Kuo A."/>
            <person name="Salamov A."/>
            <person name="Ahrendt S.R."/>
            <person name="Lipzen A."/>
            <person name="Sullivan W."/>
            <person name="Andreopoulos W.B."/>
            <person name="Clum A."/>
            <person name="Lindquist E."/>
            <person name="Daum C."/>
            <person name="Ramamoorthy G.K."/>
            <person name="Gryganskyi A."/>
            <person name="Culley D."/>
            <person name="Magnuson J.K."/>
            <person name="James T.Y."/>
            <person name="O'Malley M.A."/>
            <person name="Stajich J.E."/>
            <person name="Spatafora J.W."/>
            <person name="Visel A."/>
            <person name="Grigoriev I.V."/>
        </authorList>
    </citation>
    <scope>NUCLEOTIDE SEQUENCE [LARGE SCALE GENOMIC DNA]</scope>
    <source>
        <strain evidence="7 8">PL171</strain>
    </source>
</reference>
<keyword evidence="4 6" id="KW-0472">Membrane</keyword>
<evidence type="ECO:0000256" key="2">
    <source>
        <dbReference type="ARBA" id="ARBA00022692"/>
    </source>
</evidence>
<feature type="compositionally biased region" description="Polar residues" evidence="5">
    <location>
        <begin position="31"/>
        <end position="45"/>
    </location>
</feature>